<dbReference type="PANTHER" id="PTHR42678">
    <property type="entry name" value="AMIDASE"/>
    <property type="match status" value="1"/>
</dbReference>
<dbReference type="EMBL" id="MU005577">
    <property type="protein sequence ID" value="KAF2686408.1"/>
    <property type="molecule type" value="Genomic_DNA"/>
</dbReference>
<reference evidence="3" key="1">
    <citation type="journal article" date="2020" name="Stud. Mycol.">
        <title>101 Dothideomycetes genomes: a test case for predicting lifestyles and emergence of pathogens.</title>
        <authorList>
            <person name="Haridas S."/>
            <person name="Albert R."/>
            <person name="Binder M."/>
            <person name="Bloem J."/>
            <person name="Labutti K."/>
            <person name="Salamov A."/>
            <person name="Andreopoulos B."/>
            <person name="Baker S."/>
            <person name="Barry K."/>
            <person name="Bills G."/>
            <person name="Bluhm B."/>
            <person name="Cannon C."/>
            <person name="Castanera R."/>
            <person name="Culley D."/>
            <person name="Daum C."/>
            <person name="Ezra D."/>
            <person name="Gonzalez J."/>
            <person name="Henrissat B."/>
            <person name="Kuo A."/>
            <person name="Liang C."/>
            <person name="Lipzen A."/>
            <person name="Lutzoni F."/>
            <person name="Magnuson J."/>
            <person name="Mondo S."/>
            <person name="Nolan M."/>
            <person name="Ohm R."/>
            <person name="Pangilinan J."/>
            <person name="Park H.-J."/>
            <person name="Ramirez L."/>
            <person name="Alfaro M."/>
            <person name="Sun H."/>
            <person name="Tritt A."/>
            <person name="Yoshinaga Y."/>
            <person name="Zwiers L.-H."/>
            <person name="Turgeon B."/>
            <person name="Goodwin S."/>
            <person name="Spatafora J."/>
            <person name="Crous P."/>
            <person name="Grigoriev I."/>
        </authorList>
    </citation>
    <scope>NUCLEOTIDE SEQUENCE</scope>
    <source>
        <strain evidence="3">CBS 122367</strain>
    </source>
</reference>
<dbReference type="OrthoDB" id="566138at2759"/>
<sequence length="524" mass="56817">MNLLTADVKTLCALLQSGELSSESLVQLYVSQIHKYNGYLRAVLYIAPEQDVLQRAKALDKERAEGRVRGPLHGIPILLKDNIATHPDFGMPTSAGNTAFLESRPSKNAAVVDMLLAAGMLVIGKTNLSELSSFKKVSGRSCRTEELTNFRAMNMPGGWSAVGGQTQSAYVRGGFQVDDSRDGHSSPSGSSSGSAVAVSAGFTPLALGTETIGSIMFPSGRAALYSMKPTSALVSLDGIVPVSHNLDSAGPMAKSPYDLALLLDAVVVRRHEEEGAESYTKAMTDSWSEISVGTLDPEKWALPPSMLKPIAEATVQINKEIKAAYTRLESLAKSVKHSVPLPSPGVFVLKGKSSEMMVQLTDFPDDLKNYVDSLETTPIRTLEELIIWNEEHAEEELPPYAPNQDSLLRARDLELSKEEYGQHLEHLRSMARDEGVEKILKEYEVDIIMGPCDSPLPLFAACGGYPVISLPLGYLDYNGRPFGLIALGPRHDEALLIKVASAWEATFGPRQLPDLEGIRDGHTQ</sequence>
<dbReference type="AlphaFoldDB" id="A0A6G1J7M6"/>
<dbReference type="InterPro" id="IPR023631">
    <property type="entry name" value="Amidase_dom"/>
</dbReference>
<evidence type="ECO:0000259" key="2">
    <source>
        <dbReference type="Pfam" id="PF01425"/>
    </source>
</evidence>
<keyword evidence="4" id="KW-1185">Reference proteome</keyword>
<evidence type="ECO:0000313" key="3">
    <source>
        <dbReference type="EMBL" id="KAF2686408.1"/>
    </source>
</evidence>
<evidence type="ECO:0000256" key="1">
    <source>
        <dbReference type="SAM" id="MobiDB-lite"/>
    </source>
</evidence>
<dbReference type="SUPFAM" id="SSF75304">
    <property type="entry name" value="Amidase signature (AS) enzymes"/>
    <property type="match status" value="1"/>
</dbReference>
<protein>
    <submittedName>
        <fullName evidence="3">Amidase signature enzyme</fullName>
    </submittedName>
</protein>
<dbReference type="PANTHER" id="PTHR42678:SF34">
    <property type="entry name" value="OS04G0183300 PROTEIN"/>
    <property type="match status" value="1"/>
</dbReference>
<dbReference type="Pfam" id="PF01425">
    <property type="entry name" value="Amidase"/>
    <property type="match status" value="1"/>
</dbReference>
<feature type="domain" description="Amidase" evidence="2">
    <location>
        <begin position="25"/>
        <end position="312"/>
    </location>
</feature>
<feature type="region of interest" description="Disordered" evidence="1">
    <location>
        <begin position="175"/>
        <end position="194"/>
    </location>
</feature>
<accession>A0A6G1J7M6</accession>
<evidence type="ECO:0000313" key="4">
    <source>
        <dbReference type="Proteomes" id="UP000799291"/>
    </source>
</evidence>
<dbReference type="Proteomes" id="UP000799291">
    <property type="component" value="Unassembled WGS sequence"/>
</dbReference>
<gene>
    <name evidence="3" type="ORF">K458DRAFT_387416</name>
</gene>
<dbReference type="Gene3D" id="3.90.1300.10">
    <property type="entry name" value="Amidase signature (AS) domain"/>
    <property type="match status" value="1"/>
</dbReference>
<proteinExistence type="predicted"/>
<organism evidence="3 4">
    <name type="scientific">Lentithecium fluviatile CBS 122367</name>
    <dbReference type="NCBI Taxonomy" id="1168545"/>
    <lineage>
        <taxon>Eukaryota</taxon>
        <taxon>Fungi</taxon>
        <taxon>Dikarya</taxon>
        <taxon>Ascomycota</taxon>
        <taxon>Pezizomycotina</taxon>
        <taxon>Dothideomycetes</taxon>
        <taxon>Pleosporomycetidae</taxon>
        <taxon>Pleosporales</taxon>
        <taxon>Massarineae</taxon>
        <taxon>Lentitheciaceae</taxon>
        <taxon>Lentithecium</taxon>
    </lineage>
</organism>
<name>A0A6G1J7M6_9PLEO</name>
<feature type="compositionally biased region" description="Low complexity" evidence="1">
    <location>
        <begin position="185"/>
        <end position="194"/>
    </location>
</feature>
<dbReference type="InterPro" id="IPR036928">
    <property type="entry name" value="AS_sf"/>
</dbReference>